<organism evidence="1 2">
    <name type="scientific">Wenxinia saemankumensis</name>
    <dbReference type="NCBI Taxonomy" id="1447782"/>
    <lineage>
        <taxon>Bacteria</taxon>
        <taxon>Pseudomonadati</taxon>
        <taxon>Pseudomonadota</taxon>
        <taxon>Alphaproteobacteria</taxon>
        <taxon>Rhodobacterales</taxon>
        <taxon>Roseobacteraceae</taxon>
        <taxon>Wenxinia</taxon>
    </lineage>
</organism>
<evidence type="ECO:0000313" key="1">
    <source>
        <dbReference type="EMBL" id="SHI52861.1"/>
    </source>
</evidence>
<dbReference type="OrthoDB" id="7205167at2"/>
<name>A0A1M6BW13_9RHOB</name>
<accession>A0A1M6BW13</accession>
<sequence>MKTPRDLKETGENIVYVKPVDVADLPEEVQEQAGELTQLFAVHDSKGAQLALVADRKLAFTLARQHDMVPMTVH</sequence>
<protein>
    <recommendedName>
        <fullName evidence="3">DUF1150 family protein</fullName>
    </recommendedName>
</protein>
<proteinExistence type="predicted"/>
<dbReference type="InterPro" id="IPR009531">
    <property type="entry name" value="DUF1150"/>
</dbReference>
<dbReference type="AlphaFoldDB" id="A0A1M6BW13"/>
<dbReference type="Pfam" id="PF06620">
    <property type="entry name" value="DUF1150"/>
    <property type="match status" value="1"/>
</dbReference>
<evidence type="ECO:0008006" key="3">
    <source>
        <dbReference type="Google" id="ProtNLM"/>
    </source>
</evidence>
<reference evidence="1 2" key="1">
    <citation type="submission" date="2016-11" db="EMBL/GenBank/DDBJ databases">
        <authorList>
            <person name="Jaros S."/>
            <person name="Januszkiewicz K."/>
            <person name="Wedrychowicz H."/>
        </authorList>
    </citation>
    <scope>NUCLEOTIDE SEQUENCE [LARGE SCALE GENOMIC DNA]</scope>
    <source>
        <strain evidence="1 2">DSM 100565</strain>
    </source>
</reference>
<dbReference type="RefSeq" id="WP_073326617.1">
    <property type="nucleotide sequence ID" value="NZ_FQYO01000002.1"/>
</dbReference>
<dbReference type="EMBL" id="FQYO01000002">
    <property type="protein sequence ID" value="SHI52861.1"/>
    <property type="molecule type" value="Genomic_DNA"/>
</dbReference>
<dbReference type="STRING" id="1447782.SAMN05444417_0876"/>
<keyword evidence="2" id="KW-1185">Reference proteome</keyword>
<dbReference type="Proteomes" id="UP000184292">
    <property type="component" value="Unassembled WGS sequence"/>
</dbReference>
<gene>
    <name evidence="1" type="ORF">SAMN05444417_0876</name>
</gene>
<evidence type="ECO:0000313" key="2">
    <source>
        <dbReference type="Proteomes" id="UP000184292"/>
    </source>
</evidence>